<evidence type="ECO:0000313" key="17">
    <source>
        <dbReference type="Proteomes" id="UP000245768"/>
    </source>
</evidence>
<dbReference type="Gene3D" id="1.25.40.790">
    <property type="match status" value="1"/>
</dbReference>
<dbReference type="InterPro" id="IPR016024">
    <property type="entry name" value="ARM-type_fold"/>
</dbReference>
<reference evidence="16 17" key="1">
    <citation type="journal article" date="2018" name="Mol. Biol. Evol.">
        <title>Broad Genomic Sampling Reveals a Smut Pathogenic Ancestry of the Fungal Clade Ustilaginomycotina.</title>
        <authorList>
            <person name="Kijpornyongpan T."/>
            <person name="Mondo S.J."/>
            <person name="Barry K."/>
            <person name="Sandor L."/>
            <person name="Lee J."/>
            <person name="Lipzen A."/>
            <person name="Pangilinan J."/>
            <person name="LaButti K."/>
            <person name="Hainaut M."/>
            <person name="Henrissat B."/>
            <person name="Grigoriev I.V."/>
            <person name="Spatafora J.W."/>
            <person name="Aime M.C."/>
        </authorList>
    </citation>
    <scope>NUCLEOTIDE SEQUENCE [LARGE SCALE GENOMIC DNA]</scope>
    <source>
        <strain evidence="16 17">MCA 4198</strain>
    </source>
</reference>
<dbReference type="Proteomes" id="UP000245768">
    <property type="component" value="Unassembled WGS sequence"/>
</dbReference>
<evidence type="ECO:0000256" key="1">
    <source>
        <dbReference type="ARBA" id="ARBA00004123"/>
    </source>
</evidence>
<evidence type="ECO:0000256" key="6">
    <source>
        <dbReference type="ARBA" id="ARBA00059181"/>
    </source>
</evidence>
<dbReference type="InterPro" id="IPR040398">
    <property type="entry name" value="Not1"/>
</dbReference>
<evidence type="ECO:0000259" key="10">
    <source>
        <dbReference type="Pfam" id="PF04054"/>
    </source>
</evidence>
<dbReference type="Pfam" id="PF16415">
    <property type="entry name" value="CNOT1_CAF1_bind"/>
    <property type="match status" value="1"/>
</dbReference>
<feature type="domain" description="CCR4-NOT transcription complex subunit 1 CAF1-binding" evidence="12">
    <location>
        <begin position="729"/>
        <end position="947"/>
    </location>
</feature>
<keyword evidence="3" id="KW-0805">Transcription regulation</keyword>
<dbReference type="GO" id="GO:0030015">
    <property type="term" value="C:CCR4-NOT core complex"/>
    <property type="evidence" value="ECO:0007669"/>
    <property type="project" value="InterPro"/>
</dbReference>
<evidence type="ECO:0000259" key="14">
    <source>
        <dbReference type="Pfam" id="PF16418"/>
    </source>
</evidence>
<evidence type="ECO:0000256" key="9">
    <source>
        <dbReference type="SAM" id="MobiDB-lite"/>
    </source>
</evidence>
<evidence type="ECO:0000313" key="16">
    <source>
        <dbReference type="EMBL" id="PWN93319.1"/>
    </source>
</evidence>
<dbReference type="GO" id="GO:0000289">
    <property type="term" value="P:nuclear-transcribed mRNA poly(A) tail shortening"/>
    <property type="evidence" value="ECO:0007669"/>
    <property type="project" value="UniProtKB-ARBA"/>
</dbReference>
<dbReference type="GeneID" id="37040270"/>
<dbReference type="OrthoDB" id="1933107at2759"/>
<evidence type="ECO:0000256" key="3">
    <source>
        <dbReference type="ARBA" id="ARBA00023015"/>
    </source>
</evidence>
<feature type="compositionally biased region" description="Low complexity" evidence="9">
    <location>
        <begin position="2106"/>
        <end position="2119"/>
    </location>
</feature>
<evidence type="ECO:0000256" key="4">
    <source>
        <dbReference type="ARBA" id="ARBA00023163"/>
    </source>
</evidence>
<name>A0A316YVL8_9BASI</name>
<comment type="subcellular location">
    <subcellularLocation>
        <location evidence="1">Nucleus</location>
    </subcellularLocation>
</comment>
<evidence type="ECO:0000259" key="11">
    <source>
        <dbReference type="Pfam" id="PF12842"/>
    </source>
</evidence>
<dbReference type="GO" id="GO:0005634">
    <property type="term" value="C:nucleus"/>
    <property type="evidence" value="ECO:0007669"/>
    <property type="project" value="UniProtKB-SubCell"/>
</dbReference>
<dbReference type="GO" id="GO:0060090">
    <property type="term" value="F:molecular adaptor activity"/>
    <property type="evidence" value="ECO:0007669"/>
    <property type="project" value="TreeGrafter"/>
</dbReference>
<dbReference type="GO" id="GO:0017148">
    <property type="term" value="P:negative regulation of translation"/>
    <property type="evidence" value="ECO:0007669"/>
    <property type="project" value="InterPro"/>
</dbReference>
<dbReference type="SUPFAM" id="SSF48371">
    <property type="entry name" value="ARM repeat"/>
    <property type="match status" value="1"/>
</dbReference>
<dbReference type="InterPro" id="IPR032191">
    <property type="entry name" value="CNOT1_CAF1_bind"/>
</dbReference>
<feature type="compositionally biased region" description="Polar residues" evidence="9">
    <location>
        <begin position="2069"/>
        <end position="2079"/>
    </location>
</feature>
<dbReference type="Pfam" id="PF25097">
    <property type="entry name" value="ARM_Cnot1"/>
    <property type="match status" value="1"/>
</dbReference>
<evidence type="ECO:0000256" key="5">
    <source>
        <dbReference type="ARBA" id="ARBA00023242"/>
    </source>
</evidence>
<dbReference type="CDD" id="cd20710">
    <property type="entry name" value="NOT1_connector"/>
    <property type="match status" value="1"/>
</dbReference>
<dbReference type="PANTHER" id="PTHR13162:SF8">
    <property type="entry name" value="CCR4-NOT TRANSCRIPTION COMPLEX SUBUNIT 1"/>
    <property type="match status" value="1"/>
</dbReference>
<evidence type="ECO:0000256" key="8">
    <source>
        <dbReference type="SAM" id="Coils"/>
    </source>
</evidence>
<accession>A0A316YVL8</accession>
<evidence type="ECO:0000259" key="13">
    <source>
        <dbReference type="Pfam" id="PF16417"/>
    </source>
</evidence>
<keyword evidence="4" id="KW-0804">Transcription</keyword>
<proteinExistence type="predicted"/>
<dbReference type="InterPro" id="IPR007196">
    <property type="entry name" value="CCR4-Not_Not1_C"/>
</dbReference>
<dbReference type="Pfam" id="PF04054">
    <property type="entry name" value="Not1"/>
    <property type="match status" value="1"/>
</dbReference>
<feature type="domain" description="CCR4-NOT transcription complex subunit 1 HEAT repeat" evidence="14">
    <location>
        <begin position="340"/>
        <end position="485"/>
    </location>
</feature>
<feature type="domain" description="CCR4-NOT transcription complex subunit 1-like NOT1 connector" evidence="15">
    <location>
        <begin position="1361"/>
        <end position="1547"/>
    </location>
</feature>
<dbReference type="InterPro" id="IPR032194">
    <property type="entry name" value="CNOT1_HEAT"/>
</dbReference>
<dbReference type="PANTHER" id="PTHR13162">
    <property type="entry name" value="CCR4-NOT TRANSCRIPTION COMPLEX"/>
    <property type="match status" value="1"/>
</dbReference>
<evidence type="ECO:0000256" key="2">
    <source>
        <dbReference type="ARBA" id="ARBA00022491"/>
    </source>
</evidence>
<feature type="compositionally biased region" description="Low complexity" evidence="9">
    <location>
        <begin position="2080"/>
        <end position="2094"/>
    </location>
</feature>
<dbReference type="Gene3D" id="1.25.40.180">
    <property type="match status" value="1"/>
</dbReference>
<feature type="domain" description="CCR4-NOT transcription complex subunit 1 TTP binding" evidence="13">
    <location>
        <begin position="531"/>
        <end position="687"/>
    </location>
</feature>
<evidence type="ECO:0000256" key="7">
    <source>
        <dbReference type="ARBA" id="ARBA00074459"/>
    </source>
</evidence>
<dbReference type="FunFam" id="1.25.40.180:FF:000012">
    <property type="entry name" value="Ccr4-Not transcription complex subunit"/>
    <property type="match status" value="1"/>
</dbReference>
<dbReference type="InterPro" id="IPR032193">
    <property type="entry name" value="CNOT1_TTP_bind"/>
</dbReference>
<feature type="region of interest" description="Disordered" evidence="9">
    <location>
        <begin position="2064"/>
        <end position="2119"/>
    </location>
</feature>
<feature type="domain" description="CCR4-Not complex component Not1 C-terminal" evidence="10">
    <location>
        <begin position="1705"/>
        <end position="2040"/>
    </location>
</feature>
<evidence type="ECO:0000259" key="15">
    <source>
        <dbReference type="Pfam" id="PF25097"/>
    </source>
</evidence>
<sequence>MIHGHAPGAGNGPDGGPSSSAVLDSALDALRGLGGSSPGNDPSISQISSFLVTLLSDAPAETPLLERLHRRALVKAVIDGVGPDAFTQILHHALPNLRLHPSRTTADLLMDIGPNGVVNTEVVRAILARFGFTESSAPSEDAIAEILAGLLSTPGDQLGGLPPTDMTMLVQGITTFSRFVSWARIIHSLDEPEGLVIAHDVRWDSFARAILAAPQDGHFTAISGLWGAWAHRIRQLQILNGLLSVEPELFTFVMLPGRRVVTVDEVASANNTVKSQAANVQDSTWNALDLIETMVQVADWDEGDVRQAVAALLEKAVKANADLVLMGLIQVPRPWNAIHNELVTKLLAMFLGGHSSHQLVFYRIWQLNRNFLLNALRNYYQENPRNVARVLDVAQELKVLDTVLDLGPFFFSLEVAALAARRDFLNLEKWLQDNIQRNGNEFIRAALEFLDSKIKDDLSKPDPNAESTSMPLTVQSVALFLRVLRSNGDSMTPEEIDFFKVVRNLCLQLHPRLMNLAPGTEGQEPGLQVVTFPQDVHKETDGYYRQMYEGQISIEDLISLLQRSKVSEDPRDRQIFACMVHTLFDEYRCFEMYYPPKELGMTAVVFGSLIQHQLIDFIPLGIAIRYVLDALRSPPDSNMFQFGLQALLRFEERLPEWPQLGQALMSLPIAQQGHPEIARVVRDAMQGNGATNGNGQQQVNGIVATRGEEPKVPFTAINVDPLHHEMEPSDPDEDTSDKLLFIVNNLSPSNIDAKLGDARKLLKPELYHWFSSYLVLQRISIEPNNHGLYAQFLDGINASSLFRHVLHETYAKVKMLLNSDKTVQSTTERTLLKNLGSWLGGLTVARNKPIRHRNIAFKDLLIQGYDSNRLIVAIPFVCKVLEQCSRSTIFSPPNPWLLAVLRLLVELYQFAELKLNLKFEIEVLCKSLNIDLKDIQSTTILRTRPQELAAAQMQQVQQQQQQQQQQQLQAQQRQLQQQQQQQQQVQAQQQAAAILQGRGGMQQQGGGGALAQDLERLSMGGSGYPGAQGAAASRPQGALLAGSGSAGGLGAATNAAGGGNASAVASMAVAETMNSMLQSLPHYLVFSPQAAIFASNNALKRLVCGAIERAIREIIAPVVERSVTIASVSARELITKDFSMESDENKMRKAAHQMAQSLAGSLALVTCKEPLRLSMFNNAKQLLLSNGFTEQTLPEQALLLVIGDNLELACSVVERVAMAKAIPEIDEGLANAYASRREHRQRGRGYYWDAAALTTSQYAATLPDLLRLKPDGLQPQQMRVYEEFDKIPRASPTTEPAPALVGPNAAGSPSLAHMPDAAVSYGVGAPSAMAVAGAGGEQAHLEGQMLSRQQSLDKFTECISELERLLQQEHQEQHDQTLATLPPNHEIRLVARQVPILAAQSVSRDETALAFSQKVVQLLYKTDSDLGREIYVILLERLCEVSVKVAKEVTAWLVYAEDERKFNVAVTVGLVRAGLINIVEQDVQLAKIVVKEFKPTVVDFASQFALACLGEPACATKSQLSNTIDALTRAAQRGKATDSASQFLSELEGGQLKSKTDIGNSALREQLAYCFAEWVRLFQHSPNAEKSFIDFVTQLQDQGILKGEEISSMFFRVCTEVGVDSYIKQKAAGGSVATGIYVPIDAFSKLVVLMIKYHADPTGTNNEQAKVHYLTKVLSIVVLVLAQSHEELGPHFQQKPFFRFFSSLLHDLHQAEPSLQTTYLQSLLAVGNTLNTLQPSFFPGFTFSWMTLISHRLFMPKLLASGLVDGLWEEGRSEGWAAYHRLFGSLLRFLMPFLRTAELRETSRNLYMGTLRILLVLLHDFPEFLSSFHASLCDLIPTSCIQLRNLILSSYPREQFGVAGLPDAFTPRLKIEELPHGDESPIILSDFTGVIAQQPDDFKAALDAYLAEGGPTSFLSTLQDAVVTQGEYNTPLLNAIVLYSGVKSMEQQGRTSDAGFQVIEGLLTSLDPEGRYLTVGAVCNQLRVPSKHTAYYSSLILNLFERHEEVREAILRVLVERVIVNRPHPWGLLVTMFALLRNEEGRYPLPPNCPLDIVELLQHMREGLPGGNRSASASAEGTYQQQWLQQQEQAQPPHHQFDQHPHHHQQQQQQQSQQQQLSA</sequence>
<dbReference type="Gene3D" id="1.25.40.840">
    <property type="entry name" value="CCR4-NOT transcription complex subunit 1 TTP binding domain"/>
    <property type="match status" value="1"/>
</dbReference>
<dbReference type="EMBL" id="KZ819634">
    <property type="protein sequence ID" value="PWN93319.1"/>
    <property type="molecule type" value="Genomic_DNA"/>
</dbReference>
<protein>
    <recommendedName>
        <fullName evidence="7">General negative regulator of transcription subunit 1</fullName>
    </recommendedName>
</protein>
<evidence type="ECO:0000259" key="12">
    <source>
        <dbReference type="Pfam" id="PF16415"/>
    </source>
</evidence>
<organism evidence="16 17">
    <name type="scientific">Acaromyces ingoldii</name>
    <dbReference type="NCBI Taxonomy" id="215250"/>
    <lineage>
        <taxon>Eukaryota</taxon>
        <taxon>Fungi</taxon>
        <taxon>Dikarya</taxon>
        <taxon>Basidiomycota</taxon>
        <taxon>Ustilaginomycotina</taxon>
        <taxon>Exobasidiomycetes</taxon>
        <taxon>Exobasidiales</taxon>
        <taxon>Cryptobasidiaceae</taxon>
        <taxon>Acaromyces</taxon>
    </lineage>
</organism>
<feature type="region of interest" description="Disordered" evidence="9">
    <location>
        <begin position="1"/>
        <end position="21"/>
    </location>
</feature>
<dbReference type="InterPro" id="IPR055454">
    <property type="entry name" value="CNOT1-like_NOT1_connector"/>
</dbReference>
<keyword evidence="2" id="KW-0678">Repressor</keyword>
<dbReference type="InterPro" id="IPR038535">
    <property type="entry name" value="CNOT1_TTP_bind_sf"/>
</dbReference>
<keyword evidence="5" id="KW-0539">Nucleus</keyword>
<dbReference type="GO" id="GO:0000932">
    <property type="term" value="C:P-body"/>
    <property type="evidence" value="ECO:0007669"/>
    <property type="project" value="TreeGrafter"/>
</dbReference>
<dbReference type="Pfam" id="PF12842">
    <property type="entry name" value="DUF3819"/>
    <property type="match status" value="1"/>
</dbReference>
<dbReference type="STRING" id="215250.A0A316YVL8"/>
<dbReference type="InParanoid" id="A0A316YVL8"/>
<dbReference type="Pfam" id="PF16417">
    <property type="entry name" value="CNOT1_TTP_bind"/>
    <property type="match status" value="1"/>
</dbReference>
<gene>
    <name evidence="16" type="ORF">FA10DRAFT_18863</name>
</gene>
<dbReference type="Pfam" id="PF16418">
    <property type="entry name" value="CNOT1_HEAT"/>
    <property type="match status" value="1"/>
</dbReference>
<feature type="domain" description="CCR4-NOT transcription complex subunit 1" evidence="11">
    <location>
        <begin position="1098"/>
        <end position="1240"/>
    </location>
</feature>
<dbReference type="InterPro" id="IPR024557">
    <property type="entry name" value="CNOT1_dom_4"/>
</dbReference>
<dbReference type="Gene3D" id="1.25.40.800">
    <property type="match status" value="1"/>
</dbReference>
<dbReference type="RefSeq" id="XP_025380517.1">
    <property type="nucleotide sequence ID" value="XM_025518354.1"/>
</dbReference>
<keyword evidence="17" id="KW-1185">Reference proteome</keyword>
<keyword evidence="8" id="KW-0175">Coiled coil</keyword>
<feature type="coiled-coil region" evidence="8">
    <location>
        <begin position="946"/>
        <end position="988"/>
    </location>
</feature>
<comment type="function">
    <text evidence="6">Acts as a component of the CCR4-NOT core complex, which in the nucleus seems to be a general transcription factor, and in the cytoplasm the major mRNA deadenylase involved in mRNA turnover. The NOT protein subcomplex negatively regulates the basal and activated transcription of many genes. Preferentially affects TC-type TATA element-dependent transcription. Could directly or indirectly inhibit component(s) of the general transcription machinery.</text>
</comment>
<dbReference type="FunCoup" id="A0A316YVL8">
    <property type="interactions" value="630"/>
</dbReference>